<accession>A0A5B7G7L8</accession>
<dbReference type="EMBL" id="VSRR010010928">
    <property type="protein sequence ID" value="MPC52504.1"/>
    <property type="molecule type" value="Genomic_DNA"/>
</dbReference>
<name>A0A5B7G7L8_PORTR</name>
<evidence type="ECO:0000313" key="1">
    <source>
        <dbReference type="EMBL" id="MPC52504.1"/>
    </source>
</evidence>
<evidence type="ECO:0000313" key="2">
    <source>
        <dbReference type="Proteomes" id="UP000324222"/>
    </source>
</evidence>
<gene>
    <name evidence="1" type="ORF">E2C01_046375</name>
</gene>
<dbReference type="AlphaFoldDB" id="A0A5B7G7L8"/>
<comment type="caution">
    <text evidence="1">The sequence shown here is derived from an EMBL/GenBank/DDBJ whole genome shotgun (WGS) entry which is preliminary data.</text>
</comment>
<dbReference type="Proteomes" id="UP000324222">
    <property type="component" value="Unassembled WGS sequence"/>
</dbReference>
<organism evidence="1 2">
    <name type="scientific">Portunus trituberculatus</name>
    <name type="common">Swimming crab</name>
    <name type="synonym">Neptunus trituberculatus</name>
    <dbReference type="NCBI Taxonomy" id="210409"/>
    <lineage>
        <taxon>Eukaryota</taxon>
        <taxon>Metazoa</taxon>
        <taxon>Ecdysozoa</taxon>
        <taxon>Arthropoda</taxon>
        <taxon>Crustacea</taxon>
        <taxon>Multicrustacea</taxon>
        <taxon>Malacostraca</taxon>
        <taxon>Eumalacostraca</taxon>
        <taxon>Eucarida</taxon>
        <taxon>Decapoda</taxon>
        <taxon>Pleocyemata</taxon>
        <taxon>Brachyura</taxon>
        <taxon>Eubrachyura</taxon>
        <taxon>Portunoidea</taxon>
        <taxon>Portunidae</taxon>
        <taxon>Portuninae</taxon>
        <taxon>Portunus</taxon>
    </lineage>
</organism>
<proteinExistence type="predicted"/>
<sequence>MPLCLPTCFYVLQTCTPSSPSLKSHVTLLRVSHQRTGQSNRLCVPSEPSSLIACRLSSLTCPVQRKKKLFILTKSPLLDEWLDIEGHFYLWGMFYEGKKSSVRLAAL</sequence>
<keyword evidence="2" id="KW-1185">Reference proteome</keyword>
<reference evidence="1 2" key="1">
    <citation type="submission" date="2019-05" db="EMBL/GenBank/DDBJ databases">
        <title>Another draft genome of Portunus trituberculatus and its Hox gene families provides insights of decapod evolution.</title>
        <authorList>
            <person name="Jeong J.-H."/>
            <person name="Song I."/>
            <person name="Kim S."/>
            <person name="Choi T."/>
            <person name="Kim D."/>
            <person name="Ryu S."/>
            <person name="Kim W."/>
        </authorList>
    </citation>
    <scope>NUCLEOTIDE SEQUENCE [LARGE SCALE GENOMIC DNA]</scope>
    <source>
        <tissue evidence="1">Muscle</tissue>
    </source>
</reference>
<protein>
    <submittedName>
        <fullName evidence="1">Uncharacterized protein</fullName>
    </submittedName>
</protein>